<dbReference type="Proteomes" id="UP000426772">
    <property type="component" value="Unassembled WGS sequence"/>
</dbReference>
<dbReference type="EMBL" id="RCNL01000009">
    <property type="protein sequence ID" value="TXL76134.1"/>
    <property type="molecule type" value="Genomic_DNA"/>
</dbReference>
<evidence type="ECO:0000313" key="1">
    <source>
        <dbReference type="EMBL" id="TXL76134.1"/>
    </source>
</evidence>
<organism evidence="1 2">
    <name type="scientific">Pantoea vagans</name>
    <dbReference type="NCBI Taxonomy" id="470934"/>
    <lineage>
        <taxon>Bacteria</taxon>
        <taxon>Pseudomonadati</taxon>
        <taxon>Pseudomonadota</taxon>
        <taxon>Gammaproteobacteria</taxon>
        <taxon>Enterobacterales</taxon>
        <taxon>Erwiniaceae</taxon>
        <taxon>Pantoea</taxon>
    </lineage>
</organism>
<comment type="caution">
    <text evidence="1">The sequence shown here is derived from an EMBL/GenBank/DDBJ whole genome shotgun (WGS) entry which is preliminary data.</text>
</comment>
<proteinExistence type="predicted"/>
<sequence length="61" mass="7127">MHQLFEILSELLSAWPFMSGKRKERKPVRDARKISGLTYKPLCKITSDQRKDTVPHRDEGT</sequence>
<reference evidence="1 2" key="1">
    <citation type="submission" date="2018-10" db="EMBL/GenBank/DDBJ databases">
        <title>Draft genome sequence of Pantoea vagans isolated from corpses of the sugarcane aphid Melanaphis sacchari Zehntner.</title>
        <authorList>
            <person name="Toledo E."/>
            <person name="Pena G."/>
            <person name="Lozano L."/>
        </authorList>
    </citation>
    <scope>NUCLEOTIDE SEQUENCE [LARGE SCALE GENOMIC DNA]</scope>
    <source>
        <strain evidence="1 2">ET-90</strain>
    </source>
</reference>
<name>A0ABY3LBX3_9GAMM</name>
<protein>
    <submittedName>
        <fullName evidence="1">Uncharacterized protein</fullName>
    </submittedName>
</protein>
<accession>A0ABY3LBX3</accession>
<evidence type="ECO:0000313" key="2">
    <source>
        <dbReference type="Proteomes" id="UP000426772"/>
    </source>
</evidence>
<gene>
    <name evidence="1" type="ORF">D9O29_18650</name>
</gene>
<keyword evidence="2" id="KW-1185">Reference proteome</keyword>